<gene>
    <name evidence="1" type="ORF">phytr_5430</name>
</gene>
<dbReference type="GO" id="GO:0003677">
    <property type="term" value="F:DNA binding"/>
    <property type="evidence" value="ECO:0007669"/>
    <property type="project" value="InterPro"/>
</dbReference>
<dbReference type="KEGG" id="ptc:phytr_5430"/>
<dbReference type="GO" id="GO:0003887">
    <property type="term" value="F:DNA-directed DNA polymerase activity"/>
    <property type="evidence" value="ECO:0007669"/>
    <property type="project" value="InterPro"/>
</dbReference>
<evidence type="ECO:0000313" key="1">
    <source>
        <dbReference type="EMBL" id="AVP87488.1"/>
    </source>
</evidence>
<dbReference type="PANTHER" id="PTHR38767">
    <property type="entry name" value="DNA POLYMERASE III SUBUNIT CHI"/>
    <property type="match status" value="1"/>
</dbReference>
<dbReference type="InterPro" id="IPR007459">
    <property type="entry name" value="DNA_pol3_chi"/>
</dbReference>
<organism evidence="1 2">
    <name type="scientific">Candidatus Phycorickettsia trachydisci</name>
    <dbReference type="NCBI Taxonomy" id="2115978"/>
    <lineage>
        <taxon>Bacteria</taxon>
        <taxon>Pseudomonadati</taxon>
        <taxon>Pseudomonadota</taxon>
        <taxon>Alphaproteobacteria</taxon>
        <taxon>Rickettsiales</taxon>
        <taxon>Rickettsiaceae</taxon>
        <taxon>Candidatus Phycorickettsia</taxon>
    </lineage>
</organism>
<dbReference type="SUPFAM" id="SSF102400">
    <property type="entry name" value="DNA polymerase III chi subunit"/>
    <property type="match status" value="1"/>
</dbReference>
<accession>A0A2P1P884</accession>
<dbReference type="Proteomes" id="UP000241762">
    <property type="component" value="Chromosome"/>
</dbReference>
<dbReference type="EMBL" id="CP027845">
    <property type="protein sequence ID" value="AVP87488.1"/>
    <property type="molecule type" value="Genomic_DNA"/>
</dbReference>
<keyword evidence="2" id="KW-1185">Reference proteome</keyword>
<dbReference type="InterPro" id="IPR036768">
    <property type="entry name" value="PolIII_chi_sf"/>
</dbReference>
<dbReference type="AlphaFoldDB" id="A0A2P1P884"/>
<sequence length="141" mass="16544">MSQSINLYKLNTEGLYKYLCQLLSKCYSQGYKTLVKTKDYNQAQEVDNKLWTFAQQSFIPHGLISDEFKESQPILITWQDIVKSDFDTLVLVENIVDIPNFQRAMIFCTEDTQIQNIKNLIKQTINYYTLNSKGTWDHQTI</sequence>
<name>A0A2P1P884_9RICK</name>
<dbReference type="GO" id="GO:0006260">
    <property type="term" value="P:DNA replication"/>
    <property type="evidence" value="ECO:0007669"/>
    <property type="project" value="InterPro"/>
</dbReference>
<dbReference type="Pfam" id="PF04364">
    <property type="entry name" value="DNA_pol3_chi"/>
    <property type="match status" value="1"/>
</dbReference>
<dbReference type="OrthoDB" id="9795973at2"/>
<protein>
    <recommendedName>
        <fullName evidence="3">DNA polymerase III subunit chi</fullName>
    </recommendedName>
</protein>
<dbReference type="Gene3D" id="3.40.50.10110">
    <property type="entry name" value="DNA polymerase III subunit chi"/>
    <property type="match status" value="1"/>
</dbReference>
<dbReference type="RefSeq" id="WP_106874349.1">
    <property type="nucleotide sequence ID" value="NZ_CP027845.1"/>
</dbReference>
<reference evidence="1 2" key="1">
    <citation type="submission" date="2018-03" db="EMBL/GenBank/DDBJ databases">
        <title>A gene transfer event suggests a long-term partnership between eustigmatophyte algae and a novel lineage of endosymbiotic bacteria.</title>
        <authorList>
            <person name="Yurchenko T."/>
            <person name="Sevcikova T."/>
            <person name="Pribyl P."/>
            <person name="El Karkouri K."/>
            <person name="Klimes V."/>
            <person name="Amaral R."/>
            <person name="Zbrankova V."/>
            <person name="Kim E."/>
            <person name="Raoult D."/>
            <person name="Santos L.M.A."/>
            <person name="Elias M."/>
        </authorList>
    </citation>
    <scope>NUCLEOTIDE SEQUENCE [LARGE SCALE GENOMIC DNA]</scope>
    <source>
        <strain evidence="1">CCALA 838</strain>
    </source>
</reference>
<evidence type="ECO:0000313" key="2">
    <source>
        <dbReference type="Proteomes" id="UP000241762"/>
    </source>
</evidence>
<proteinExistence type="predicted"/>
<dbReference type="GO" id="GO:0032298">
    <property type="term" value="P:positive regulation of DNA-templated DNA replication initiation"/>
    <property type="evidence" value="ECO:0007669"/>
    <property type="project" value="TreeGrafter"/>
</dbReference>
<evidence type="ECO:0008006" key="3">
    <source>
        <dbReference type="Google" id="ProtNLM"/>
    </source>
</evidence>
<dbReference type="PANTHER" id="PTHR38767:SF1">
    <property type="entry name" value="DNA POLYMERASE III SUBUNIT CHI"/>
    <property type="match status" value="1"/>
</dbReference>